<dbReference type="EMBL" id="MAAO01000015">
    <property type="protein sequence ID" value="OUR93641.1"/>
    <property type="molecule type" value="Genomic_DNA"/>
</dbReference>
<dbReference type="Proteomes" id="UP000196531">
    <property type="component" value="Unassembled WGS sequence"/>
</dbReference>
<comment type="caution">
    <text evidence="1">The sequence shown here is derived from an EMBL/GenBank/DDBJ whole genome shotgun (WGS) entry which is preliminary data.</text>
</comment>
<accession>A0A1Y5F2I8</accession>
<proteinExistence type="predicted"/>
<name>A0A1Y5F2I8_9BACT</name>
<evidence type="ECO:0000313" key="1">
    <source>
        <dbReference type="EMBL" id="OUR93641.1"/>
    </source>
</evidence>
<reference evidence="2" key="1">
    <citation type="journal article" date="2017" name="Proc. Natl. Acad. Sci. U.S.A.">
        <title>Simulation of Deepwater Horizon oil plume reveals substrate specialization within a complex community of hydrocarbon-degraders.</title>
        <authorList>
            <person name="Hu P."/>
            <person name="Dubinsky E.A."/>
            <person name="Probst A.J."/>
            <person name="Wang J."/>
            <person name="Sieber C.M.K."/>
            <person name="Tom L.M."/>
            <person name="Gardinali P."/>
            <person name="Banfield J.F."/>
            <person name="Atlas R.M."/>
            <person name="Andersen G.L."/>
        </authorList>
    </citation>
    <scope>NUCLEOTIDE SEQUENCE [LARGE SCALE GENOMIC DNA]</scope>
</reference>
<dbReference type="AlphaFoldDB" id="A0A1Y5F2I8"/>
<evidence type="ECO:0000313" key="2">
    <source>
        <dbReference type="Proteomes" id="UP000196531"/>
    </source>
</evidence>
<sequence>MGKRRALESLNEITEVLQSISEHGNHLELCQTIGDSTHRSLSLIKNINDYSNDLAIRPKNKLNQFNFDPDIPIFAKNEFDSVVFQCEIKKLNHKNLIVANIPDLMYLLNTRSCNRYNFENLSLPVIFKNDSVINYQRKHLFFEGILIDISENGLSYTTYNDIAFEYKWGDLIQFSTINGYSLSQKITGRIVYLKNTHESNGQIKTKIAVKFDRLIPIKQILKYIDNQIYINA</sequence>
<organism evidence="1 2">
    <name type="scientific">Halobacteriovorax marinus</name>
    <dbReference type="NCBI Taxonomy" id="97084"/>
    <lineage>
        <taxon>Bacteria</taxon>
        <taxon>Pseudomonadati</taxon>
        <taxon>Bdellovibrionota</taxon>
        <taxon>Bacteriovoracia</taxon>
        <taxon>Bacteriovoracales</taxon>
        <taxon>Halobacteriovoraceae</taxon>
        <taxon>Halobacteriovorax</taxon>
    </lineage>
</organism>
<gene>
    <name evidence="1" type="ORF">A9Q84_19425</name>
</gene>
<protein>
    <recommendedName>
        <fullName evidence="3">PilZ domain-containing protein</fullName>
    </recommendedName>
</protein>
<evidence type="ECO:0008006" key="3">
    <source>
        <dbReference type="Google" id="ProtNLM"/>
    </source>
</evidence>